<accession>A0A8J4XD05</accession>
<sequence length="107" mass="12084">MLKEMGITNPTSAELYQLLKLRISEFNPSLLEELRLRDQTINQPEGAATEIQSQSTTIQTSRSKARSPTKLQTRRIKPSAKSLHTQKEPTKAQTETACILQNPQHNL</sequence>
<organism evidence="2 3">
    <name type="scientific">Clarias magur</name>
    <name type="common">Asian catfish</name>
    <name type="synonym">Macropteronotus magur</name>
    <dbReference type="NCBI Taxonomy" id="1594786"/>
    <lineage>
        <taxon>Eukaryota</taxon>
        <taxon>Metazoa</taxon>
        <taxon>Chordata</taxon>
        <taxon>Craniata</taxon>
        <taxon>Vertebrata</taxon>
        <taxon>Euteleostomi</taxon>
        <taxon>Actinopterygii</taxon>
        <taxon>Neopterygii</taxon>
        <taxon>Teleostei</taxon>
        <taxon>Ostariophysi</taxon>
        <taxon>Siluriformes</taxon>
        <taxon>Clariidae</taxon>
        <taxon>Clarias</taxon>
    </lineage>
</organism>
<name>A0A8J4XD05_CLAMG</name>
<feature type="compositionally biased region" description="Low complexity" evidence="1">
    <location>
        <begin position="51"/>
        <end position="61"/>
    </location>
</feature>
<keyword evidence="3" id="KW-1185">Reference proteome</keyword>
<feature type="non-terminal residue" evidence="2">
    <location>
        <position position="107"/>
    </location>
</feature>
<evidence type="ECO:0000313" key="3">
    <source>
        <dbReference type="Proteomes" id="UP000727407"/>
    </source>
</evidence>
<dbReference type="Proteomes" id="UP000727407">
    <property type="component" value="Unassembled WGS sequence"/>
</dbReference>
<proteinExistence type="predicted"/>
<dbReference type="AlphaFoldDB" id="A0A8J4XD05"/>
<evidence type="ECO:0000256" key="1">
    <source>
        <dbReference type="SAM" id="MobiDB-lite"/>
    </source>
</evidence>
<dbReference type="EMBL" id="QNUK01000071">
    <property type="protein sequence ID" value="KAF5903558.1"/>
    <property type="molecule type" value="Genomic_DNA"/>
</dbReference>
<evidence type="ECO:0000313" key="2">
    <source>
        <dbReference type="EMBL" id="KAF5903558.1"/>
    </source>
</evidence>
<feature type="compositionally biased region" description="Basic residues" evidence="1">
    <location>
        <begin position="63"/>
        <end position="78"/>
    </location>
</feature>
<comment type="caution">
    <text evidence="2">The sequence shown here is derived from an EMBL/GenBank/DDBJ whole genome shotgun (WGS) entry which is preliminary data.</text>
</comment>
<feature type="compositionally biased region" description="Polar residues" evidence="1">
    <location>
        <begin position="91"/>
        <end position="107"/>
    </location>
</feature>
<reference evidence="2" key="1">
    <citation type="submission" date="2020-07" db="EMBL/GenBank/DDBJ databases">
        <title>Clarias magur genome sequencing, assembly and annotation.</title>
        <authorList>
            <person name="Kushwaha B."/>
            <person name="Kumar R."/>
            <person name="Das P."/>
            <person name="Joshi C.G."/>
            <person name="Kumar D."/>
            <person name="Nagpure N.S."/>
            <person name="Pandey M."/>
            <person name="Agarwal S."/>
            <person name="Srivastava S."/>
            <person name="Singh M."/>
            <person name="Sahoo L."/>
            <person name="Jayasankar P."/>
            <person name="Meher P.K."/>
            <person name="Koringa P.G."/>
            <person name="Iquebal M.A."/>
            <person name="Das S.P."/>
            <person name="Bit A."/>
            <person name="Patnaik S."/>
            <person name="Patel N."/>
            <person name="Shah T.M."/>
            <person name="Hinsu A."/>
            <person name="Jena J.K."/>
        </authorList>
    </citation>
    <scope>NUCLEOTIDE SEQUENCE</scope>
    <source>
        <strain evidence="2">CIFAMagur01</strain>
        <tissue evidence="2">Testis</tissue>
    </source>
</reference>
<gene>
    <name evidence="2" type="ORF">DAT39_006654</name>
</gene>
<protein>
    <submittedName>
        <fullName evidence="2">Uncharacterized protein</fullName>
    </submittedName>
</protein>
<feature type="region of interest" description="Disordered" evidence="1">
    <location>
        <begin position="45"/>
        <end position="107"/>
    </location>
</feature>